<dbReference type="Proteomes" id="UP000605201">
    <property type="component" value="Unassembled WGS sequence"/>
</dbReference>
<evidence type="ECO:0008006" key="3">
    <source>
        <dbReference type="Google" id="ProtNLM"/>
    </source>
</evidence>
<organism evidence="1 2">
    <name type="scientific">Candidatus Desulfatibia vada</name>
    <dbReference type="NCBI Taxonomy" id="2841696"/>
    <lineage>
        <taxon>Bacteria</taxon>
        <taxon>Pseudomonadati</taxon>
        <taxon>Thermodesulfobacteriota</taxon>
        <taxon>Desulfobacteria</taxon>
        <taxon>Desulfobacterales</taxon>
        <taxon>Desulfobacterales incertae sedis</taxon>
        <taxon>Candidatus Desulfatibia</taxon>
    </lineage>
</organism>
<gene>
    <name evidence="1" type="ORF">H8D96_07985</name>
</gene>
<comment type="caution">
    <text evidence="1">The sequence shown here is derived from an EMBL/GenBank/DDBJ whole genome shotgun (WGS) entry which is preliminary data.</text>
</comment>
<name>A0A8J6P138_9BACT</name>
<protein>
    <recommendedName>
        <fullName evidence="3">Lipoprotein</fullName>
    </recommendedName>
</protein>
<dbReference type="PROSITE" id="PS51257">
    <property type="entry name" value="PROKAR_LIPOPROTEIN"/>
    <property type="match status" value="1"/>
</dbReference>
<accession>A0A8J6P138</accession>
<reference evidence="1 2" key="1">
    <citation type="submission" date="2020-08" db="EMBL/GenBank/DDBJ databases">
        <title>Bridging the membrane lipid divide: bacteria of the FCB group superphylum have the potential to synthesize archaeal ether lipids.</title>
        <authorList>
            <person name="Villanueva L."/>
            <person name="Von Meijenfeldt F.A.B."/>
            <person name="Westbye A.B."/>
            <person name="Yadav S."/>
            <person name="Hopmans E.C."/>
            <person name="Dutilh B.E."/>
            <person name="Sinninghe Damste J.S."/>
        </authorList>
    </citation>
    <scope>NUCLEOTIDE SEQUENCE [LARGE SCALE GENOMIC DNA]</scope>
    <source>
        <strain evidence="1">NIOZ-UU17</strain>
    </source>
</reference>
<evidence type="ECO:0000313" key="2">
    <source>
        <dbReference type="Proteomes" id="UP000605201"/>
    </source>
</evidence>
<dbReference type="EMBL" id="JACNIG010000183">
    <property type="protein sequence ID" value="MBC8431846.1"/>
    <property type="molecule type" value="Genomic_DNA"/>
</dbReference>
<evidence type="ECO:0000313" key="1">
    <source>
        <dbReference type="EMBL" id="MBC8431846.1"/>
    </source>
</evidence>
<sequence length="165" mass="18922">MIGANRFAGRFICLGLILLMAGCTSFRKASRLVEYMNQDILAVSELELNAFKHYAAITGKNFTTNAVAVEVLKNDVIPAYGRFVYLLRKIEPQTDEVRRLHAILIRGSEIIDNGFKVKLTGHERQDENLIRIADEEIRKGVKETFKWRTGITTLYKKYNIAQKER</sequence>
<dbReference type="AlphaFoldDB" id="A0A8J6P138"/>
<proteinExistence type="predicted"/>